<comment type="caution">
    <text evidence="1">The sequence shown here is derived from an EMBL/GenBank/DDBJ whole genome shotgun (WGS) entry which is preliminary data.</text>
</comment>
<keyword evidence="2" id="KW-1185">Reference proteome</keyword>
<name>A0ABW4Q709_9MICC</name>
<proteinExistence type="predicted"/>
<dbReference type="RefSeq" id="WP_343878377.1">
    <property type="nucleotide sequence ID" value="NZ_BAAAIJ010000015.1"/>
</dbReference>
<organism evidence="1 2">
    <name type="scientific">Arthrobacter flavus</name>
    <dbReference type="NCBI Taxonomy" id="95172"/>
    <lineage>
        <taxon>Bacteria</taxon>
        <taxon>Bacillati</taxon>
        <taxon>Actinomycetota</taxon>
        <taxon>Actinomycetes</taxon>
        <taxon>Micrococcales</taxon>
        <taxon>Micrococcaceae</taxon>
        <taxon>Arthrobacter</taxon>
    </lineage>
</organism>
<accession>A0ABW4Q709</accession>
<reference evidence="2" key="1">
    <citation type="journal article" date="2019" name="Int. J. Syst. Evol. Microbiol.">
        <title>The Global Catalogue of Microorganisms (GCM) 10K type strain sequencing project: providing services to taxonomists for standard genome sequencing and annotation.</title>
        <authorList>
            <consortium name="The Broad Institute Genomics Platform"/>
            <consortium name="The Broad Institute Genome Sequencing Center for Infectious Disease"/>
            <person name="Wu L."/>
            <person name="Ma J."/>
        </authorList>
    </citation>
    <scope>NUCLEOTIDE SEQUENCE [LARGE SCALE GENOMIC DNA]</scope>
    <source>
        <strain evidence="2">JCM 11496</strain>
    </source>
</reference>
<gene>
    <name evidence="1" type="ORF">ACFSFX_07730</name>
</gene>
<evidence type="ECO:0000313" key="2">
    <source>
        <dbReference type="Proteomes" id="UP001597307"/>
    </source>
</evidence>
<dbReference type="EMBL" id="JBHUGA010000017">
    <property type="protein sequence ID" value="MFD1846483.1"/>
    <property type="molecule type" value="Genomic_DNA"/>
</dbReference>
<dbReference type="Proteomes" id="UP001597307">
    <property type="component" value="Unassembled WGS sequence"/>
</dbReference>
<protein>
    <submittedName>
        <fullName evidence="1">Uncharacterized protein</fullName>
    </submittedName>
</protein>
<sequence>MFPELASNIKKYGRSGARASTCDPWKDIVTKKMEYLADSLLERLGVTASPGRKARVRRPGTKREQAIPSSIVALRKEVGRFCQNGVGNATTRRKLIKAINDEIVRCPKGNDGDRVVNILQAMRNRLEEHMPVMERRWDNSVSVRTVSGGLPGLGKRR</sequence>
<evidence type="ECO:0000313" key="1">
    <source>
        <dbReference type="EMBL" id="MFD1846483.1"/>
    </source>
</evidence>